<dbReference type="Gene3D" id="2.40.10.340">
    <property type="entry name" value="Rod shape-determining protein MreC, domain 1"/>
    <property type="match status" value="1"/>
</dbReference>
<accession>A0ABS7PIP8</accession>
<dbReference type="RefSeq" id="WP_222988186.1">
    <property type="nucleotide sequence ID" value="NZ_JAINVV010000001.1"/>
</dbReference>
<dbReference type="PANTHER" id="PTHR34138:SF1">
    <property type="entry name" value="CELL SHAPE-DETERMINING PROTEIN MREC"/>
    <property type="match status" value="1"/>
</dbReference>
<keyword evidence="8" id="KW-1185">Reference proteome</keyword>
<dbReference type="InterPro" id="IPR042175">
    <property type="entry name" value="Cell/Rod_MreC_2"/>
</dbReference>
<evidence type="ECO:0000313" key="7">
    <source>
        <dbReference type="EMBL" id="MBY8821098.1"/>
    </source>
</evidence>
<dbReference type="PANTHER" id="PTHR34138">
    <property type="entry name" value="CELL SHAPE-DETERMINING PROTEIN MREC"/>
    <property type="match status" value="1"/>
</dbReference>
<gene>
    <name evidence="7" type="ORF">K7G82_02270</name>
</gene>
<evidence type="ECO:0000256" key="4">
    <source>
        <dbReference type="ARBA" id="ARBA00032089"/>
    </source>
</evidence>
<dbReference type="EMBL" id="JAINVV010000001">
    <property type="protein sequence ID" value="MBY8821098.1"/>
    <property type="molecule type" value="Genomic_DNA"/>
</dbReference>
<feature type="domain" description="Rod shape-determining protein MreC beta-barrel core" evidence="6">
    <location>
        <begin position="135"/>
        <end position="273"/>
    </location>
</feature>
<keyword evidence="5" id="KW-0812">Transmembrane</keyword>
<comment type="caution">
    <text evidence="7">The sequence shown here is derived from an EMBL/GenBank/DDBJ whole genome shotgun (WGS) entry which is preliminary data.</text>
</comment>
<evidence type="ECO:0000256" key="1">
    <source>
        <dbReference type="ARBA" id="ARBA00009369"/>
    </source>
</evidence>
<keyword evidence="5" id="KW-1133">Transmembrane helix</keyword>
<keyword evidence="5" id="KW-0472">Membrane</keyword>
<evidence type="ECO:0000256" key="3">
    <source>
        <dbReference type="ARBA" id="ARBA00022960"/>
    </source>
</evidence>
<evidence type="ECO:0000259" key="6">
    <source>
        <dbReference type="Pfam" id="PF04085"/>
    </source>
</evidence>
<name>A0ABS7PIP8_9SPHN</name>
<comment type="similarity">
    <text evidence="1">Belongs to the MreC family.</text>
</comment>
<evidence type="ECO:0000313" key="8">
    <source>
        <dbReference type="Proteomes" id="UP000706039"/>
    </source>
</evidence>
<evidence type="ECO:0000256" key="2">
    <source>
        <dbReference type="ARBA" id="ARBA00013855"/>
    </source>
</evidence>
<dbReference type="InterPro" id="IPR007221">
    <property type="entry name" value="MreC"/>
</dbReference>
<reference evidence="7 8" key="1">
    <citation type="submission" date="2021-08" db="EMBL/GenBank/DDBJ databases">
        <authorList>
            <person name="Tuo L."/>
        </authorList>
    </citation>
    <scope>NUCLEOTIDE SEQUENCE [LARGE SCALE GENOMIC DNA]</scope>
    <source>
        <strain evidence="7 8">JCM 31229</strain>
    </source>
</reference>
<feature type="transmembrane region" description="Helical" evidence="5">
    <location>
        <begin position="20"/>
        <end position="42"/>
    </location>
</feature>
<organism evidence="7 8">
    <name type="scientific">Sphingomonas colocasiae</name>
    <dbReference type="NCBI Taxonomy" id="1848973"/>
    <lineage>
        <taxon>Bacteria</taxon>
        <taxon>Pseudomonadati</taxon>
        <taxon>Pseudomonadota</taxon>
        <taxon>Alphaproteobacteria</taxon>
        <taxon>Sphingomonadales</taxon>
        <taxon>Sphingomonadaceae</taxon>
        <taxon>Sphingomonas</taxon>
    </lineage>
</organism>
<dbReference type="Pfam" id="PF04085">
    <property type="entry name" value="MreC"/>
    <property type="match status" value="1"/>
</dbReference>
<evidence type="ECO:0000256" key="5">
    <source>
        <dbReference type="SAM" id="Phobius"/>
    </source>
</evidence>
<dbReference type="InterPro" id="IPR042177">
    <property type="entry name" value="Cell/Rod_1"/>
</dbReference>
<dbReference type="Proteomes" id="UP000706039">
    <property type="component" value="Unassembled WGS sequence"/>
</dbReference>
<dbReference type="InterPro" id="IPR055342">
    <property type="entry name" value="MreC_beta-barrel_core"/>
</dbReference>
<dbReference type="Gene3D" id="2.40.10.350">
    <property type="entry name" value="Rod shape-determining protein MreC, domain 2"/>
    <property type="match status" value="1"/>
</dbReference>
<keyword evidence="3" id="KW-0133">Cell shape</keyword>
<sequence>MPPQNKRRPGFSRKAQYGLFASYVVAVTGALVGLLLVITAWVDPRGSNAVRAAITDLTSPISGAIRAVVRGAGSAGTAVSDYFDAANKNAAMRRELEGARAKLIAARSAEYENRRLKRLLAISETSPTVTAARLVSSSASSTRRFAILSAGSTSGVRHGQPVRGATGLVGTIVEVGLASARVLLITDAGTVVPVIRISDGLPAIASGTGDGRLEIRSLNAGANVFKAGDIFVTSGTGGVYPPQIPVGIAIRAAGDTATARPLADPAKLDFALVQPIYQPLAAAPPAPEEPAE</sequence>
<protein>
    <recommendedName>
        <fullName evidence="2">Cell shape-determining protein MreC</fullName>
    </recommendedName>
    <alternativeName>
        <fullName evidence="4">Cell shape protein MreC</fullName>
    </alternativeName>
</protein>
<proteinExistence type="inferred from homology"/>